<dbReference type="GO" id="GO:0003677">
    <property type="term" value="F:DNA binding"/>
    <property type="evidence" value="ECO:0007669"/>
    <property type="project" value="InterPro"/>
</dbReference>
<evidence type="ECO:0000313" key="4">
    <source>
        <dbReference type="Proteomes" id="UP000320679"/>
    </source>
</evidence>
<dbReference type="Gene3D" id="1.10.10.10">
    <property type="entry name" value="Winged helix-like DNA-binding domain superfamily/Winged helix DNA-binding domain"/>
    <property type="match status" value="1"/>
</dbReference>
<gene>
    <name evidence="3" type="ORF">E3J59_04270</name>
</gene>
<evidence type="ECO:0008006" key="5">
    <source>
        <dbReference type="Google" id="ProtNLM"/>
    </source>
</evidence>
<dbReference type="Pfam" id="PF01527">
    <property type="entry name" value="HTH_Tnp_1"/>
    <property type="match status" value="1"/>
</dbReference>
<accession>A0A523URA7</accession>
<dbReference type="InterPro" id="IPR009057">
    <property type="entry name" value="Homeodomain-like_sf"/>
</dbReference>
<protein>
    <recommendedName>
        <fullName evidence="5">Transposase</fullName>
    </recommendedName>
</protein>
<dbReference type="GO" id="GO:0006313">
    <property type="term" value="P:DNA transposition"/>
    <property type="evidence" value="ECO:0007669"/>
    <property type="project" value="InterPro"/>
</dbReference>
<feature type="region of interest" description="Disordered" evidence="2">
    <location>
        <begin position="106"/>
        <end position="130"/>
    </location>
</feature>
<feature type="coiled-coil region" evidence="1">
    <location>
        <begin position="75"/>
        <end position="102"/>
    </location>
</feature>
<organism evidence="3 4">
    <name type="scientific">Aerophobetes bacterium</name>
    <dbReference type="NCBI Taxonomy" id="2030807"/>
    <lineage>
        <taxon>Bacteria</taxon>
        <taxon>Candidatus Aerophobota</taxon>
    </lineage>
</organism>
<dbReference type="InterPro" id="IPR036388">
    <property type="entry name" value="WH-like_DNA-bd_sf"/>
</dbReference>
<feature type="region of interest" description="Disordered" evidence="2">
    <location>
        <begin position="1"/>
        <end position="20"/>
    </location>
</feature>
<name>A0A523URA7_UNCAE</name>
<dbReference type="AlphaFoldDB" id="A0A523URA7"/>
<sequence>MRLRNTRDRRSHQMKRERRSFSNDFKRQIVESVVSGSATQAELAREYRISPVLINKWKKDYKTGKFFENVNSRDLAKLELRIRELERLLGRLTLENEMLKKIRDLDTKEKKDDSSIVTSRDWDRSQGGAR</sequence>
<keyword evidence="1" id="KW-0175">Coiled coil</keyword>
<evidence type="ECO:0000313" key="3">
    <source>
        <dbReference type="EMBL" id="TET45058.1"/>
    </source>
</evidence>
<feature type="compositionally biased region" description="Basic residues" evidence="2">
    <location>
        <begin position="9"/>
        <end position="18"/>
    </location>
</feature>
<dbReference type="Proteomes" id="UP000320679">
    <property type="component" value="Unassembled WGS sequence"/>
</dbReference>
<reference evidence="3 4" key="1">
    <citation type="submission" date="2019-03" db="EMBL/GenBank/DDBJ databases">
        <title>Metabolic potential of uncultured bacteria and archaea associated with petroleum seepage in deep-sea sediments.</title>
        <authorList>
            <person name="Dong X."/>
            <person name="Hubert C."/>
        </authorList>
    </citation>
    <scope>NUCLEOTIDE SEQUENCE [LARGE SCALE GENOMIC DNA]</scope>
    <source>
        <strain evidence="3">E29_bin78</strain>
    </source>
</reference>
<comment type="caution">
    <text evidence="3">The sequence shown here is derived from an EMBL/GenBank/DDBJ whole genome shotgun (WGS) entry which is preliminary data.</text>
</comment>
<proteinExistence type="predicted"/>
<dbReference type="InterPro" id="IPR002514">
    <property type="entry name" value="Transposase_8"/>
</dbReference>
<feature type="compositionally biased region" description="Basic and acidic residues" evidence="2">
    <location>
        <begin position="106"/>
        <end position="124"/>
    </location>
</feature>
<evidence type="ECO:0000256" key="1">
    <source>
        <dbReference type="SAM" id="Coils"/>
    </source>
</evidence>
<evidence type="ECO:0000256" key="2">
    <source>
        <dbReference type="SAM" id="MobiDB-lite"/>
    </source>
</evidence>
<dbReference type="GO" id="GO:0004803">
    <property type="term" value="F:transposase activity"/>
    <property type="evidence" value="ECO:0007669"/>
    <property type="project" value="InterPro"/>
</dbReference>
<dbReference type="SUPFAM" id="SSF46689">
    <property type="entry name" value="Homeodomain-like"/>
    <property type="match status" value="1"/>
</dbReference>
<dbReference type="EMBL" id="SOJK01000185">
    <property type="protein sequence ID" value="TET45058.1"/>
    <property type="molecule type" value="Genomic_DNA"/>
</dbReference>